<dbReference type="InterPro" id="IPR015421">
    <property type="entry name" value="PyrdxlP-dep_Trfase_major"/>
</dbReference>
<keyword evidence="3 6" id="KW-0808">Transferase</keyword>
<evidence type="ECO:0000256" key="4">
    <source>
        <dbReference type="ARBA" id="ARBA00022898"/>
    </source>
</evidence>
<protein>
    <submittedName>
        <fullName evidence="6">Aminotransferase class III-fold pyridoxal phosphate-dependent enzyme</fullName>
    </submittedName>
</protein>
<evidence type="ECO:0000256" key="1">
    <source>
        <dbReference type="ARBA" id="ARBA00001933"/>
    </source>
</evidence>
<comment type="caution">
    <text evidence="6">The sequence shown here is derived from an EMBL/GenBank/DDBJ whole genome shotgun (WGS) entry which is preliminary data.</text>
</comment>
<keyword evidence="7" id="KW-1185">Reference proteome</keyword>
<reference evidence="6 7" key="1">
    <citation type="submission" date="2019-02" db="EMBL/GenBank/DDBJ databases">
        <title>Arcanobacterium bovis sp. nov., isolated from the milk of a cow with mastitis.</title>
        <authorList>
            <person name="Sammra O."/>
            <person name="Foster G."/>
            <person name="Hassan A."/>
            <person name="Alssahen M."/>
            <person name="Laemmler C."/>
            <person name="Borowiak M."/>
            <person name="Malorny B."/>
            <person name="Abdulmawjood A."/>
        </authorList>
    </citation>
    <scope>NUCLEOTIDE SEQUENCE [LARGE SCALE GENOMIC DNA]</scope>
    <source>
        <strain evidence="6 7">C605018/01/1</strain>
    </source>
</reference>
<dbReference type="SUPFAM" id="SSF53383">
    <property type="entry name" value="PLP-dependent transferases"/>
    <property type="match status" value="1"/>
</dbReference>
<dbReference type="InterPro" id="IPR005814">
    <property type="entry name" value="Aminotrans_3"/>
</dbReference>
<dbReference type="GO" id="GO:0008483">
    <property type="term" value="F:transaminase activity"/>
    <property type="evidence" value="ECO:0007669"/>
    <property type="project" value="UniProtKB-KW"/>
</dbReference>
<keyword evidence="2 6" id="KW-0032">Aminotransferase</keyword>
<comment type="similarity">
    <text evidence="5">Belongs to the class-III pyridoxal-phosphate-dependent aminotransferase family.</text>
</comment>
<name>A0A4Q9V1I4_9ACTO</name>
<dbReference type="InterPro" id="IPR015422">
    <property type="entry name" value="PyrdxlP-dep_Trfase_small"/>
</dbReference>
<evidence type="ECO:0000313" key="7">
    <source>
        <dbReference type="Proteomes" id="UP000293036"/>
    </source>
</evidence>
<dbReference type="Proteomes" id="UP000293036">
    <property type="component" value="Unassembled WGS sequence"/>
</dbReference>
<dbReference type="Gene3D" id="3.90.1150.10">
    <property type="entry name" value="Aspartate Aminotransferase, domain 1"/>
    <property type="match status" value="1"/>
</dbReference>
<accession>A0A4Q9V1I4</accession>
<dbReference type="OrthoDB" id="9801052at2"/>
<evidence type="ECO:0000256" key="2">
    <source>
        <dbReference type="ARBA" id="ARBA00022576"/>
    </source>
</evidence>
<sequence length="390" mass="42251">MWRGRYEHALCQSIHAPRMLIERADGSVLTNNEGDTFLDLTAGGGANALGYNNPIIANYAAANTHKLFEATHHFATEEQIGLATAIQSCLTESGYVGASSRVRFTRSGHEANRAALEIALQFKPRGNIVTFLPVHSDSELYGVVAPVYDGGANVASERPVSSVSAASTQTRIIAVEPTAKALENVVDDDTATIIFSPMDLRSATGVVDEEIFQRASALCERFKALLIMDETHIGMGRTGDWFVHAPYVKADIITVGRGLGGGVPLGATLLLSRRAKQDSDRLSGLIPAGNPFSFDISMLVIDEIRKIFGQINSVGQWLRDELSECGYEVSGKGLLLGIRTQDAEFVQQQLQERGIIVHVGAQDRIELSPPLNISIDHLQLFIDHMKGLAN</sequence>
<dbReference type="GO" id="GO:0042802">
    <property type="term" value="F:identical protein binding"/>
    <property type="evidence" value="ECO:0007669"/>
    <property type="project" value="TreeGrafter"/>
</dbReference>
<keyword evidence="4 5" id="KW-0663">Pyridoxal phosphate</keyword>
<dbReference type="InterPro" id="IPR050103">
    <property type="entry name" value="Class-III_PLP-dep_AT"/>
</dbReference>
<dbReference type="PIRSF" id="PIRSF000521">
    <property type="entry name" value="Transaminase_4ab_Lys_Orn"/>
    <property type="match status" value="1"/>
</dbReference>
<evidence type="ECO:0000256" key="3">
    <source>
        <dbReference type="ARBA" id="ARBA00022679"/>
    </source>
</evidence>
<dbReference type="PANTHER" id="PTHR11986:SF79">
    <property type="entry name" value="ACETYLORNITHINE AMINOTRANSFERASE, MITOCHONDRIAL"/>
    <property type="match status" value="1"/>
</dbReference>
<gene>
    <name evidence="6" type="ORF">EZJ44_03845</name>
</gene>
<dbReference type="Pfam" id="PF00202">
    <property type="entry name" value="Aminotran_3"/>
    <property type="match status" value="1"/>
</dbReference>
<proteinExistence type="inferred from homology"/>
<dbReference type="InterPro" id="IPR015424">
    <property type="entry name" value="PyrdxlP-dep_Trfase"/>
</dbReference>
<evidence type="ECO:0000313" key="6">
    <source>
        <dbReference type="EMBL" id="TBW21981.1"/>
    </source>
</evidence>
<evidence type="ECO:0000256" key="5">
    <source>
        <dbReference type="RuleBase" id="RU003560"/>
    </source>
</evidence>
<dbReference type="Gene3D" id="3.40.640.10">
    <property type="entry name" value="Type I PLP-dependent aspartate aminotransferase-like (Major domain)"/>
    <property type="match status" value="1"/>
</dbReference>
<dbReference type="GO" id="GO:0030170">
    <property type="term" value="F:pyridoxal phosphate binding"/>
    <property type="evidence" value="ECO:0007669"/>
    <property type="project" value="InterPro"/>
</dbReference>
<dbReference type="AlphaFoldDB" id="A0A4Q9V1I4"/>
<dbReference type="EMBL" id="SJDT01000003">
    <property type="protein sequence ID" value="TBW21981.1"/>
    <property type="molecule type" value="Genomic_DNA"/>
</dbReference>
<organism evidence="6 7">
    <name type="scientific">Arcanobacterium bovis</name>
    <dbReference type="NCBI Taxonomy" id="2529275"/>
    <lineage>
        <taxon>Bacteria</taxon>
        <taxon>Bacillati</taxon>
        <taxon>Actinomycetota</taxon>
        <taxon>Actinomycetes</taxon>
        <taxon>Actinomycetales</taxon>
        <taxon>Actinomycetaceae</taxon>
        <taxon>Arcanobacterium</taxon>
    </lineage>
</organism>
<comment type="cofactor">
    <cofactor evidence="1">
        <name>pyridoxal 5'-phosphate</name>
        <dbReference type="ChEBI" id="CHEBI:597326"/>
    </cofactor>
</comment>
<dbReference type="PANTHER" id="PTHR11986">
    <property type="entry name" value="AMINOTRANSFERASE CLASS III"/>
    <property type="match status" value="1"/>
</dbReference>